<feature type="chain" id="PRO_5010234907" evidence="1">
    <location>
        <begin position="27"/>
        <end position="372"/>
    </location>
</feature>
<protein>
    <submittedName>
        <fullName evidence="2">Uncharacterized protein</fullName>
    </submittedName>
</protein>
<proteinExistence type="predicted"/>
<feature type="signal peptide" evidence="1">
    <location>
        <begin position="1"/>
        <end position="26"/>
    </location>
</feature>
<evidence type="ECO:0000256" key="1">
    <source>
        <dbReference type="SAM" id="SignalP"/>
    </source>
</evidence>
<sequence length="372" mass="41880">MKKQIVKMTMLMLAVMCITACSNPKAAEGIELDIDRSDDSDMTDAVDIEHTQGYEEVSVNEEIDDNLFIQADIKVPREDVGVYKTNLKQFDCDQLKDILFDDPDNVTVSEDGEYISGDSVLLSFDGCLGFQKSSDIGYIDLLYSYAENHNELSFSDLEFETIDEAVDMANDILSKMDLGCSFNDPQVYSFSINELKDLQTEIETDEDYSGMIEAKNLVGKEFGNESGYYYLEYTFDLEGIDVFGSGDKAEFTGDFDGPNTANKMSITVSISENGIEEISIDGAVEKEELTEKDQIIGYDKIKGSIQDYYADEILTCECMYNNFDLMYMPILDADSFTSVTLTPVWKCDYVIDFDGEEYEMTMYINAVNGDIL</sequence>
<evidence type="ECO:0000313" key="3">
    <source>
        <dbReference type="Proteomes" id="UP000182584"/>
    </source>
</evidence>
<dbReference type="Proteomes" id="UP000182584">
    <property type="component" value="Unassembled WGS sequence"/>
</dbReference>
<gene>
    <name evidence="2" type="ORF">SAMN04487884_101169</name>
</gene>
<keyword evidence="1" id="KW-0732">Signal</keyword>
<reference evidence="2 3" key="1">
    <citation type="submission" date="2016-10" db="EMBL/GenBank/DDBJ databases">
        <authorList>
            <person name="de Groot N.N."/>
        </authorList>
    </citation>
    <scope>NUCLEOTIDE SEQUENCE [LARGE SCALE GENOMIC DNA]</scope>
    <source>
        <strain evidence="2 3">AR40</strain>
    </source>
</reference>
<organism evidence="2 3">
    <name type="scientific">Butyrivibrio fibrisolvens</name>
    <dbReference type="NCBI Taxonomy" id="831"/>
    <lineage>
        <taxon>Bacteria</taxon>
        <taxon>Bacillati</taxon>
        <taxon>Bacillota</taxon>
        <taxon>Clostridia</taxon>
        <taxon>Lachnospirales</taxon>
        <taxon>Lachnospiraceae</taxon>
        <taxon>Butyrivibrio</taxon>
    </lineage>
</organism>
<evidence type="ECO:0000313" key="2">
    <source>
        <dbReference type="EMBL" id="SER02598.1"/>
    </source>
</evidence>
<accession>A0A1H9KU67</accession>
<dbReference type="EMBL" id="FOGJ01000001">
    <property type="protein sequence ID" value="SER02598.1"/>
    <property type="molecule type" value="Genomic_DNA"/>
</dbReference>
<dbReference type="AlphaFoldDB" id="A0A1H9KU67"/>
<name>A0A1H9KU67_BUTFI</name>
<dbReference type="RefSeq" id="WP_074753788.1">
    <property type="nucleotide sequence ID" value="NZ_FOGJ01000001.1"/>
</dbReference>